<evidence type="ECO:0000256" key="9">
    <source>
        <dbReference type="ARBA" id="ARBA00040965"/>
    </source>
</evidence>
<evidence type="ECO:0000256" key="12">
    <source>
        <dbReference type="ARBA" id="ARBA00043086"/>
    </source>
</evidence>
<dbReference type="EMBL" id="VEPZ02001597">
    <property type="protein sequence ID" value="KAE8666331.1"/>
    <property type="molecule type" value="Genomic_DNA"/>
</dbReference>
<proteinExistence type="inferred from homology"/>
<evidence type="ECO:0000256" key="14">
    <source>
        <dbReference type="ARBA" id="ARBA00050225"/>
    </source>
</evidence>
<keyword evidence="19" id="KW-1185">Reference proteome</keyword>
<evidence type="ECO:0000256" key="2">
    <source>
        <dbReference type="ARBA" id="ARBA00006734"/>
    </source>
</evidence>
<comment type="caution">
    <text evidence="18">The sequence shown here is derived from an EMBL/GenBank/DDBJ whole genome shotgun (WGS) entry which is preliminary data.</text>
</comment>
<evidence type="ECO:0000256" key="15">
    <source>
        <dbReference type="ARBA" id="ARBA00050428"/>
    </source>
</evidence>
<evidence type="ECO:0000256" key="7">
    <source>
        <dbReference type="ARBA" id="ARBA00022737"/>
    </source>
</evidence>
<comment type="catalytic activity">
    <reaction evidence="15">
        <text>geranylgeranyl diphosphate + L-cysteinyl-[protein] = S-geranylgeranyl-L-cysteinyl-[protein] + diphosphate</text>
        <dbReference type="Rhea" id="RHEA:21240"/>
        <dbReference type="Rhea" id="RHEA-COMP:10131"/>
        <dbReference type="Rhea" id="RHEA-COMP:11537"/>
        <dbReference type="ChEBI" id="CHEBI:29950"/>
        <dbReference type="ChEBI" id="CHEBI:33019"/>
        <dbReference type="ChEBI" id="CHEBI:57533"/>
        <dbReference type="ChEBI" id="CHEBI:86021"/>
        <dbReference type="EC" id="2.5.1.59"/>
    </reaction>
</comment>
<sequence length="341" mass="40168">MESSEDDGEEPLSRIAEWRDVTPLPQDDGPNPVVPIAYKEKFRETILQKKKKEFRKTMNYFRTIYKADERSPRSLRLTRRVIHLNPGNYTVWHFRRFLLEALNSDLDDELDFVQRIANSNSKNYQLWHHRRWVVERLGTNARAKELHLIKSILSLDAKNYYARSHRQWVLQAVGGWEDELDYCRQLLEEYIFNNSAWNQRYFVETRSPFLGGLTAMRASEVRYSVEAILSIPNNECPWRYLLGLYKDDIESLVNNREVSSECLKVINTKNEYILALKMLLDLLCYGFQPCQEFGDAVVAPWTSDAHPLDPDLATTICDILEHVDSLRASYWIWRKNKLPVC</sequence>
<comment type="function">
    <text evidence="16">Essential subunit of both the farnesyltransferase and the geranylgeranyltransferase complex. Contributes to the transfer of a farnesyl or geranylgeranyl moiety from farnesyl or geranylgeranyl diphosphate to a cysteine at the fourth position from the C-terminus of several proteins having the C-terminal sequence Cys-aliphatic-aliphatic-X.</text>
</comment>
<dbReference type="EC" id="2.5.1.59" evidence="3"/>
<evidence type="ECO:0000256" key="16">
    <source>
        <dbReference type="ARBA" id="ARBA00055749"/>
    </source>
</evidence>
<dbReference type="AlphaFoldDB" id="A0A6A2WXX7"/>
<dbReference type="FunFam" id="1.25.40.120:FF:000004">
    <property type="entry name" value="Protein farnesyltransferase/geranylgeranyltransferase type-1 subunit alpha"/>
    <property type="match status" value="1"/>
</dbReference>
<name>A0A6A2WXX7_HIBSY</name>
<dbReference type="GO" id="GO:0004662">
    <property type="term" value="F:CAAX-protein geranylgeranyltransferase activity"/>
    <property type="evidence" value="ECO:0007669"/>
    <property type="project" value="UniProtKB-EC"/>
</dbReference>
<protein>
    <recommendedName>
        <fullName evidence="9">Protein farnesyltransferase/geranylgeranyltransferase type-1 subunit alpha</fullName>
        <ecNumber evidence="4">2.5.1.58</ecNumber>
        <ecNumber evidence="3">2.5.1.59</ecNumber>
    </recommendedName>
    <alternativeName>
        <fullName evidence="12">CAAX farnesyltransferase subunit alpha</fullName>
    </alternativeName>
    <alternativeName>
        <fullName evidence="11">FTase-alpha</fullName>
    </alternativeName>
    <alternativeName>
        <fullName evidence="10">Ras proteins prenyltransferase subunit alpha</fullName>
    </alternativeName>
    <alternativeName>
        <fullName evidence="13">Type I protein geranyl-geranyltransferase subunit alpha</fullName>
    </alternativeName>
</protein>
<feature type="region of interest" description="Disordered" evidence="17">
    <location>
        <begin position="1"/>
        <end position="32"/>
    </location>
</feature>
<evidence type="ECO:0000256" key="1">
    <source>
        <dbReference type="ARBA" id="ARBA00001946"/>
    </source>
</evidence>
<comment type="similarity">
    <text evidence="2">Belongs to the protein prenyltransferase subunit alpha family.</text>
</comment>
<feature type="compositionally biased region" description="Acidic residues" evidence="17">
    <location>
        <begin position="1"/>
        <end position="10"/>
    </location>
</feature>
<dbReference type="InterPro" id="IPR002088">
    <property type="entry name" value="Prenyl_trans_a"/>
</dbReference>
<evidence type="ECO:0000256" key="11">
    <source>
        <dbReference type="ARBA" id="ARBA00042436"/>
    </source>
</evidence>
<keyword evidence="7" id="KW-0677">Repeat</keyword>
<comment type="cofactor">
    <cofactor evidence="1">
        <name>Mg(2+)</name>
        <dbReference type="ChEBI" id="CHEBI:18420"/>
    </cofactor>
</comment>
<dbReference type="PANTHER" id="PTHR11129">
    <property type="entry name" value="PROTEIN FARNESYLTRANSFERASE ALPHA SUBUNIT/RAB GERANYLGERANYL TRANSFERASE ALPHA SUBUNIT"/>
    <property type="match status" value="1"/>
</dbReference>
<comment type="catalytic activity">
    <reaction evidence="14">
        <text>L-cysteinyl-[protein] + (2E,6E)-farnesyl diphosphate = S-(2E,6E)-farnesyl-L-cysteinyl-[protein] + diphosphate</text>
        <dbReference type="Rhea" id="RHEA:13345"/>
        <dbReference type="Rhea" id="RHEA-COMP:10131"/>
        <dbReference type="Rhea" id="RHEA-COMP:11535"/>
        <dbReference type="ChEBI" id="CHEBI:29950"/>
        <dbReference type="ChEBI" id="CHEBI:33019"/>
        <dbReference type="ChEBI" id="CHEBI:86019"/>
        <dbReference type="ChEBI" id="CHEBI:175763"/>
        <dbReference type="EC" id="2.5.1.58"/>
    </reaction>
</comment>
<dbReference type="PROSITE" id="PS51147">
    <property type="entry name" value="PFTA"/>
    <property type="match status" value="4"/>
</dbReference>
<dbReference type="SUPFAM" id="SSF48439">
    <property type="entry name" value="Protein prenylyltransferase"/>
    <property type="match status" value="1"/>
</dbReference>
<evidence type="ECO:0000313" key="18">
    <source>
        <dbReference type="EMBL" id="KAE8666331.1"/>
    </source>
</evidence>
<evidence type="ECO:0000256" key="13">
    <source>
        <dbReference type="ARBA" id="ARBA00043219"/>
    </source>
</evidence>
<evidence type="ECO:0000256" key="8">
    <source>
        <dbReference type="ARBA" id="ARBA00022842"/>
    </source>
</evidence>
<keyword evidence="5" id="KW-0637">Prenyltransferase</keyword>
<dbReference type="GO" id="GO:0004660">
    <property type="term" value="F:protein farnesyltransferase activity"/>
    <property type="evidence" value="ECO:0007669"/>
    <property type="project" value="UniProtKB-EC"/>
</dbReference>
<evidence type="ECO:0000256" key="5">
    <source>
        <dbReference type="ARBA" id="ARBA00022602"/>
    </source>
</evidence>
<evidence type="ECO:0000256" key="10">
    <source>
        <dbReference type="ARBA" id="ARBA00041392"/>
    </source>
</evidence>
<reference evidence="18" key="1">
    <citation type="submission" date="2019-09" db="EMBL/GenBank/DDBJ databases">
        <title>Draft genome information of white flower Hibiscus syriacus.</title>
        <authorList>
            <person name="Kim Y.-M."/>
        </authorList>
    </citation>
    <scope>NUCLEOTIDE SEQUENCE [LARGE SCALE GENOMIC DNA]</scope>
    <source>
        <strain evidence="18">YM2019G1</strain>
    </source>
</reference>
<dbReference type="Pfam" id="PF01239">
    <property type="entry name" value="PPTA"/>
    <property type="match status" value="4"/>
</dbReference>
<dbReference type="Proteomes" id="UP000436088">
    <property type="component" value="Unassembled WGS sequence"/>
</dbReference>
<dbReference type="GO" id="GO:0005953">
    <property type="term" value="C:CAAX-protein geranylgeranyltransferase complex"/>
    <property type="evidence" value="ECO:0007669"/>
    <property type="project" value="TreeGrafter"/>
</dbReference>
<gene>
    <name evidence="18" type="ORF">F3Y22_tig00112501pilonHSYRG00027</name>
</gene>
<dbReference type="Gene3D" id="1.25.40.120">
    <property type="entry name" value="Protein prenylyltransferase"/>
    <property type="match status" value="1"/>
</dbReference>
<evidence type="ECO:0000256" key="17">
    <source>
        <dbReference type="SAM" id="MobiDB-lite"/>
    </source>
</evidence>
<keyword evidence="8" id="KW-0460">Magnesium</keyword>
<organism evidence="18 19">
    <name type="scientific">Hibiscus syriacus</name>
    <name type="common">Rose of Sharon</name>
    <dbReference type="NCBI Taxonomy" id="106335"/>
    <lineage>
        <taxon>Eukaryota</taxon>
        <taxon>Viridiplantae</taxon>
        <taxon>Streptophyta</taxon>
        <taxon>Embryophyta</taxon>
        <taxon>Tracheophyta</taxon>
        <taxon>Spermatophyta</taxon>
        <taxon>Magnoliopsida</taxon>
        <taxon>eudicotyledons</taxon>
        <taxon>Gunneridae</taxon>
        <taxon>Pentapetalae</taxon>
        <taxon>rosids</taxon>
        <taxon>malvids</taxon>
        <taxon>Malvales</taxon>
        <taxon>Malvaceae</taxon>
        <taxon>Malvoideae</taxon>
        <taxon>Hibiscus</taxon>
    </lineage>
</organism>
<dbReference type="EC" id="2.5.1.58" evidence="4"/>
<dbReference type="GO" id="GO:0005965">
    <property type="term" value="C:protein farnesyltransferase complex"/>
    <property type="evidence" value="ECO:0007669"/>
    <property type="project" value="TreeGrafter"/>
</dbReference>
<evidence type="ECO:0000313" key="19">
    <source>
        <dbReference type="Proteomes" id="UP000436088"/>
    </source>
</evidence>
<evidence type="ECO:0000256" key="3">
    <source>
        <dbReference type="ARBA" id="ARBA00012700"/>
    </source>
</evidence>
<evidence type="ECO:0000256" key="4">
    <source>
        <dbReference type="ARBA" id="ARBA00012702"/>
    </source>
</evidence>
<dbReference type="PANTHER" id="PTHR11129:SF1">
    <property type="entry name" value="PROTEIN FARNESYLTRANSFERASE_GERANYLGERANYLTRANSFERASE TYPE-1 SUBUNIT ALPHA"/>
    <property type="match status" value="1"/>
</dbReference>
<dbReference type="OrthoDB" id="272289at2759"/>
<accession>A0A6A2WXX7</accession>
<evidence type="ECO:0000256" key="6">
    <source>
        <dbReference type="ARBA" id="ARBA00022679"/>
    </source>
</evidence>
<keyword evidence="6" id="KW-0808">Transferase</keyword>